<protein>
    <submittedName>
        <fullName evidence="1">Uncharacterized protein</fullName>
    </submittedName>
</protein>
<gene>
    <name evidence="1" type="ORF">SPIROBIBN47_290038</name>
</gene>
<reference evidence="1" key="1">
    <citation type="submission" date="2017-02" db="EMBL/GenBank/DDBJ databases">
        <authorList>
            <person name="Regsiter A."/>
            <person name="William W."/>
        </authorList>
    </citation>
    <scope>NUCLEOTIDE SEQUENCE</scope>
    <source>
        <strain evidence="1">Bib</strain>
    </source>
</reference>
<accession>A0A3P3XJ10</accession>
<dbReference type="AlphaFoldDB" id="A0A3P3XJ10"/>
<dbReference type="EMBL" id="FWDM01000022">
    <property type="protein sequence ID" value="SLM13367.1"/>
    <property type="molecule type" value="Genomic_DNA"/>
</dbReference>
<organism evidence="1">
    <name type="scientific">uncultured spirochete</name>
    <dbReference type="NCBI Taxonomy" id="156406"/>
    <lineage>
        <taxon>Bacteria</taxon>
        <taxon>Pseudomonadati</taxon>
        <taxon>Spirochaetota</taxon>
        <taxon>Spirochaetia</taxon>
        <taxon>Spirochaetales</taxon>
        <taxon>environmental samples</taxon>
    </lineage>
</organism>
<evidence type="ECO:0000313" key="1">
    <source>
        <dbReference type="EMBL" id="SLM13367.1"/>
    </source>
</evidence>
<sequence>MAFAAAAFLRHLIQSHREVRGTIEFLGMRGFARALLRALAVSIFMLHS</sequence>
<proteinExistence type="predicted"/>
<name>A0A3P3XJ10_9SPIR</name>